<evidence type="ECO:0000313" key="2">
    <source>
        <dbReference type="Proteomes" id="UP000828048"/>
    </source>
</evidence>
<accession>A0ACB7XGZ8</accession>
<protein>
    <submittedName>
        <fullName evidence="1">Uncharacterized protein</fullName>
    </submittedName>
</protein>
<gene>
    <name evidence="1" type="ORF">Vadar_012267</name>
</gene>
<name>A0ACB7XGZ8_9ERIC</name>
<proteinExistence type="predicted"/>
<dbReference type="Proteomes" id="UP000828048">
    <property type="component" value="Chromosome 10"/>
</dbReference>
<dbReference type="EMBL" id="CM037160">
    <property type="protein sequence ID" value="KAH7840065.1"/>
    <property type="molecule type" value="Genomic_DNA"/>
</dbReference>
<keyword evidence="2" id="KW-1185">Reference proteome</keyword>
<comment type="caution">
    <text evidence="1">The sequence shown here is derived from an EMBL/GenBank/DDBJ whole genome shotgun (WGS) entry which is preliminary data.</text>
</comment>
<reference evidence="1 2" key="1">
    <citation type="journal article" date="2021" name="Hortic Res">
        <title>High-quality reference genome and annotation aids understanding of berry development for evergreen blueberry (Vaccinium darrowii).</title>
        <authorList>
            <person name="Yu J."/>
            <person name="Hulse-Kemp A.M."/>
            <person name="Babiker E."/>
            <person name="Staton M."/>
        </authorList>
    </citation>
    <scope>NUCLEOTIDE SEQUENCE [LARGE SCALE GENOMIC DNA]</scope>
    <source>
        <strain evidence="2">cv. NJ 8807/NJ 8810</strain>
        <tissue evidence="1">Young leaf</tissue>
    </source>
</reference>
<evidence type="ECO:0000313" key="1">
    <source>
        <dbReference type="EMBL" id="KAH7840065.1"/>
    </source>
</evidence>
<sequence length="380" mass="43863">MFKEKTRARREERNRERRVMGRAYNLRVRREQQQERLSPPPSPDSPPSPRASHRRTCRRKRSKRPGILMTRHYLDLNGVPSPATQPISGLLPEAEVTRLPPPPPLPAAAEHADEIPVDISSEDEDQKPNINDPLSGLEPPPRVRRNASTIFVNNPLDVIAHIKSHLVSELLTLRDSEIKTMICSANRVFTVLDCYGDNYLSFYYTVRRFIEFSQELLVADTLRNEHCAVFEEVAKRYEDVVIEANNAEESLSNANMILEEAEKNVVHKRKRVEDLRSLLVKWELELKQDESEFVAQKSEVDRWSEIHSSIEVEVQRVGLEDEEAKKVFDEAKKRYEEASKGVALVKEELRSFRHHQFTSEKCSMVRNSNFENQSKLVSSA</sequence>
<organism evidence="1 2">
    <name type="scientific">Vaccinium darrowii</name>
    <dbReference type="NCBI Taxonomy" id="229202"/>
    <lineage>
        <taxon>Eukaryota</taxon>
        <taxon>Viridiplantae</taxon>
        <taxon>Streptophyta</taxon>
        <taxon>Embryophyta</taxon>
        <taxon>Tracheophyta</taxon>
        <taxon>Spermatophyta</taxon>
        <taxon>Magnoliopsida</taxon>
        <taxon>eudicotyledons</taxon>
        <taxon>Gunneridae</taxon>
        <taxon>Pentapetalae</taxon>
        <taxon>asterids</taxon>
        <taxon>Ericales</taxon>
        <taxon>Ericaceae</taxon>
        <taxon>Vaccinioideae</taxon>
        <taxon>Vaccinieae</taxon>
        <taxon>Vaccinium</taxon>
    </lineage>
</organism>